<evidence type="ECO:0000313" key="1">
    <source>
        <dbReference type="EMBL" id="MCB8883686.1"/>
    </source>
</evidence>
<dbReference type="Proteomes" id="UP000721844">
    <property type="component" value="Unassembled WGS sequence"/>
</dbReference>
<dbReference type="EMBL" id="JAESVA010000015">
    <property type="protein sequence ID" value="MCB8883686.1"/>
    <property type="molecule type" value="Genomic_DNA"/>
</dbReference>
<reference evidence="1 2" key="1">
    <citation type="journal article" date="2021" name="Microorganisms">
        <title>Acidisoma silvae sp. nov. and Acidisomacellulosilytica sp. nov., Two Acidophilic Bacteria Isolated from Decaying Wood, Hydrolyzing Cellulose and Producing Poly-3-hydroxybutyrate.</title>
        <authorList>
            <person name="Mieszkin S."/>
            <person name="Pouder E."/>
            <person name="Uroz S."/>
            <person name="Simon-Colin C."/>
            <person name="Alain K."/>
        </authorList>
    </citation>
    <scope>NUCLEOTIDE SEQUENCE [LARGE SCALE GENOMIC DNA]</scope>
    <source>
        <strain evidence="1 2">HW T5.17</strain>
    </source>
</reference>
<protein>
    <submittedName>
        <fullName evidence="1">Transposase</fullName>
    </submittedName>
</protein>
<keyword evidence="2" id="KW-1185">Reference proteome</keyword>
<dbReference type="AlphaFoldDB" id="A0A963Z6X4"/>
<sequence length="67" mass="8158">MCDQLERTLAKNRFFLINRTAYRQRNVIERMFCRMKDWRRIATRDDRRARNFISAIAIVATACFRLS</sequence>
<organism evidence="1 2">
    <name type="scientific">Acidisoma cellulosilyticum</name>
    <dbReference type="NCBI Taxonomy" id="2802395"/>
    <lineage>
        <taxon>Bacteria</taxon>
        <taxon>Pseudomonadati</taxon>
        <taxon>Pseudomonadota</taxon>
        <taxon>Alphaproteobacteria</taxon>
        <taxon>Acetobacterales</taxon>
        <taxon>Acidocellaceae</taxon>
        <taxon>Acidisoma</taxon>
    </lineage>
</organism>
<accession>A0A963Z6X4</accession>
<gene>
    <name evidence="1" type="ORF">ACELLULO517_25780</name>
</gene>
<comment type="caution">
    <text evidence="1">The sequence shown here is derived from an EMBL/GenBank/DDBJ whole genome shotgun (WGS) entry which is preliminary data.</text>
</comment>
<name>A0A963Z6X4_9PROT</name>
<proteinExistence type="predicted"/>
<evidence type="ECO:0000313" key="2">
    <source>
        <dbReference type="Proteomes" id="UP000721844"/>
    </source>
</evidence>